<dbReference type="PANTHER" id="PTHR39426">
    <property type="entry name" value="HOMOLOGY TO DEATH-ON-CURING PROTEIN OF PHAGE P1"/>
    <property type="match status" value="1"/>
</dbReference>
<dbReference type="RefSeq" id="WP_090170067.1">
    <property type="nucleotide sequence ID" value="NZ_FOFB01000017.1"/>
</dbReference>
<dbReference type="STRING" id="478744.SAMN05444359_11752"/>
<feature type="domain" description="Fido" evidence="1">
    <location>
        <begin position="5"/>
        <end position="140"/>
    </location>
</feature>
<keyword evidence="3" id="KW-1185">Reference proteome</keyword>
<dbReference type="InterPro" id="IPR053737">
    <property type="entry name" value="Type_II_TA_Toxin"/>
</dbReference>
<dbReference type="OrthoDB" id="9802752at2"/>
<dbReference type="PROSITE" id="PS51459">
    <property type="entry name" value="FIDO"/>
    <property type="match status" value="1"/>
</dbReference>
<reference evidence="3" key="1">
    <citation type="submission" date="2016-10" db="EMBL/GenBank/DDBJ databases">
        <authorList>
            <person name="Varghese N."/>
            <person name="Submissions S."/>
        </authorList>
    </citation>
    <scope>NUCLEOTIDE SEQUENCE [LARGE SCALE GENOMIC DNA]</scope>
    <source>
        <strain evidence="3">DSM 24740</strain>
    </source>
</reference>
<dbReference type="EMBL" id="FOFB01000017">
    <property type="protein sequence ID" value="SEQ85822.1"/>
    <property type="molecule type" value="Genomic_DNA"/>
</dbReference>
<dbReference type="Gene3D" id="1.20.120.1870">
    <property type="entry name" value="Fic/DOC protein, Fido domain"/>
    <property type="match status" value="1"/>
</dbReference>
<dbReference type="Proteomes" id="UP000199021">
    <property type="component" value="Unassembled WGS sequence"/>
</dbReference>
<dbReference type="PANTHER" id="PTHR39426:SF1">
    <property type="entry name" value="HOMOLOGY TO DEATH-ON-CURING PROTEIN OF PHAGE P1"/>
    <property type="match status" value="1"/>
</dbReference>
<dbReference type="Pfam" id="PF02661">
    <property type="entry name" value="Fic"/>
    <property type="match status" value="1"/>
</dbReference>
<evidence type="ECO:0000313" key="2">
    <source>
        <dbReference type="EMBL" id="SEQ85822.1"/>
    </source>
</evidence>
<gene>
    <name evidence="2" type="ORF">SAMN05444359_11752</name>
</gene>
<dbReference type="AlphaFoldDB" id="A0A1H9JG56"/>
<dbReference type="InterPro" id="IPR003812">
    <property type="entry name" value="Fido"/>
</dbReference>
<evidence type="ECO:0000313" key="3">
    <source>
        <dbReference type="Proteomes" id="UP000199021"/>
    </source>
</evidence>
<accession>A0A1H9JG56</accession>
<sequence length="149" mass="16473">MIDYLNENDLAHLNERTIKAHGGQFEGPDNLANQDSLTALLEEIAADGLPHLGDKAAAYMYGIISQHIFLDANPRTALLAARTFVRLNGGTFHKKLKVVEYNGQQVPAHAKDRAAIWRQLTMEITSGALSLDACREWFRRNTTTPSAGK</sequence>
<evidence type="ECO:0000259" key="1">
    <source>
        <dbReference type="PROSITE" id="PS51459"/>
    </source>
</evidence>
<protein>
    <submittedName>
        <fullName evidence="2">Fic/DOC family protein</fullName>
    </submittedName>
</protein>
<dbReference type="GO" id="GO:0016301">
    <property type="term" value="F:kinase activity"/>
    <property type="evidence" value="ECO:0007669"/>
    <property type="project" value="InterPro"/>
</dbReference>
<name>A0A1H9JG56_9BACT</name>
<dbReference type="InParanoid" id="A0A1H9JG56"/>
<dbReference type="InterPro" id="IPR006440">
    <property type="entry name" value="Doc"/>
</dbReference>
<organism evidence="2 3">
    <name type="scientific">Neolewinella agarilytica</name>
    <dbReference type="NCBI Taxonomy" id="478744"/>
    <lineage>
        <taxon>Bacteria</taxon>
        <taxon>Pseudomonadati</taxon>
        <taxon>Bacteroidota</taxon>
        <taxon>Saprospiria</taxon>
        <taxon>Saprospirales</taxon>
        <taxon>Lewinellaceae</taxon>
        <taxon>Neolewinella</taxon>
    </lineage>
</organism>
<proteinExistence type="predicted"/>